<evidence type="ECO:0000256" key="3">
    <source>
        <dbReference type="ARBA" id="ARBA00022741"/>
    </source>
</evidence>
<evidence type="ECO:0000256" key="6">
    <source>
        <dbReference type="ARBA" id="ARBA00022969"/>
    </source>
</evidence>
<sequence>MPPASDGSSHWNKEGYIVKALDQTTVVFTSRSANEGFARAVAACFATQLDPTLDEIADIKTAVSEAVTNAIVHAYPNTLGKITMRMRLLEDLQLEIQIKDGGVGIPDVEQARTPLFTTGNEERSGMGFTIMESFMDTVKVRSTVGKGTTVTMRRRIARRVGGGQ</sequence>
<dbReference type="InterPro" id="IPR010194">
    <property type="entry name" value="Anti-sigma_F"/>
</dbReference>
<comment type="catalytic activity">
    <reaction evidence="7">
        <text>L-threonyl-[protein] + ATP = O-phospho-L-threonyl-[protein] + ADP + H(+)</text>
        <dbReference type="Rhea" id="RHEA:46608"/>
        <dbReference type="Rhea" id="RHEA-COMP:11060"/>
        <dbReference type="Rhea" id="RHEA-COMP:11605"/>
        <dbReference type="ChEBI" id="CHEBI:15378"/>
        <dbReference type="ChEBI" id="CHEBI:30013"/>
        <dbReference type="ChEBI" id="CHEBI:30616"/>
        <dbReference type="ChEBI" id="CHEBI:61977"/>
        <dbReference type="ChEBI" id="CHEBI:456216"/>
        <dbReference type="EC" id="2.7.11.1"/>
    </reaction>
</comment>
<comment type="caution">
    <text evidence="9">The sequence shown here is derived from an EMBL/GenBank/DDBJ whole genome shotgun (WGS) entry which is preliminary data.</text>
</comment>
<dbReference type="GO" id="GO:0030436">
    <property type="term" value="P:asexual sporulation"/>
    <property type="evidence" value="ECO:0007669"/>
    <property type="project" value="UniProtKB-UniRule"/>
</dbReference>
<dbReference type="InterPro" id="IPR050267">
    <property type="entry name" value="Anti-sigma-factor_SerPK"/>
</dbReference>
<feature type="domain" description="Histidine kinase/HSP90-like ATPase" evidence="8">
    <location>
        <begin position="54"/>
        <end position="158"/>
    </location>
</feature>
<reference evidence="9" key="1">
    <citation type="submission" date="2020-10" db="EMBL/GenBank/DDBJ databases">
        <authorList>
            <person name="Gilroy R."/>
        </authorList>
    </citation>
    <scope>NUCLEOTIDE SEQUENCE</scope>
    <source>
        <strain evidence="9">ChiGjej2B2-12916</strain>
    </source>
</reference>
<dbReference type="GO" id="GO:0030435">
    <property type="term" value="P:sporulation resulting in formation of a cellular spore"/>
    <property type="evidence" value="ECO:0007669"/>
    <property type="project" value="UniProtKB-KW"/>
</dbReference>
<dbReference type="HAMAP" id="MF_00637">
    <property type="entry name" value="Anti_sigma_F"/>
    <property type="match status" value="1"/>
</dbReference>
<evidence type="ECO:0000256" key="5">
    <source>
        <dbReference type="ARBA" id="ARBA00022840"/>
    </source>
</evidence>
<comment type="function">
    <text evidence="7">Binds to sigma F and blocks its ability to form an RNA polymerase holoenzyme (E-sigma F). Phosphorylates SpoIIAA on a serine residue. This phosphorylation may enable SpoIIAA to act as an anti-anti-sigma factor that counteracts SpoIIAB and thus releases sigma F from inhibition.</text>
</comment>
<evidence type="ECO:0000313" key="9">
    <source>
        <dbReference type="EMBL" id="HIQ61402.1"/>
    </source>
</evidence>
<keyword evidence="3 7" id="KW-0547">Nucleotide-binding</keyword>
<dbReference type="EMBL" id="DVFO01000081">
    <property type="protein sequence ID" value="HIQ61402.1"/>
    <property type="molecule type" value="Genomic_DNA"/>
</dbReference>
<keyword evidence="2 7" id="KW-0808">Transferase</keyword>
<evidence type="ECO:0000256" key="1">
    <source>
        <dbReference type="ARBA" id="ARBA00022527"/>
    </source>
</evidence>
<dbReference type="AlphaFoldDB" id="A0A9D1CHB5"/>
<evidence type="ECO:0000313" key="10">
    <source>
        <dbReference type="Proteomes" id="UP000886879"/>
    </source>
</evidence>
<keyword evidence="5 7" id="KW-0067">ATP-binding</keyword>
<keyword evidence="6 7" id="KW-0749">Sporulation</keyword>
<evidence type="ECO:0000256" key="2">
    <source>
        <dbReference type="ARBA" id="ARBA00022679"/>
    </source>
</evidence>
<keyword evidence="4 7" id="KW-0418">Kinase</keyword>
<dbReference type="InterPro" id="IPR003594">
    <property type="entry name" value="HATPase_dom"/>
</dbReference>
<protein>
    <recommendedName>
        <fullName evidence="7">Anti-sigma F factor</fullName>
        <ecNumber evidence="7">2.7.11.1</ecNumber>
    </recommendedName>
    <alternativeName>
        <fullName evidence="7">Stage II sporulation protein AB</fullName>
    </alternativeName>
</protein>
<proteinExistence type="inferred from homology"/>
<dbReference type="GO" id="GO:0016989">
    <property type="term" value="F:sigma factor antagonist activity"/>
    <property type="evidence" value="ECO:0007669"/>
    <property type="project" value="InterPro"/>
</dbReference>
<dbReference type="GO" id="GO:0005524">
    <property type="term" value="F:ATP binding"/>
    <property type="evidence" value="ECO:0007669"/>
    <property type="project" value="UniProtKB-KW"/>
</dbReference>
<dbReference type="Gene3D" id="3.30.565.10">
    <property type="entry name" value="Histidine kinase-like ATPase, C-terminal domain"/>
    <property type="match status" value="1"/>
</dbReference>
<dbReference type="InterPro" id="IPR036890">
    <property type="entry name" value="HATPase_C_sf"/>
</dbReference>
<dbReference type="GO" id="GO:0042174">
    <property type="term" value="P:negative regulation of sporulation resulting in formation of a cellular spore"/>
    <property type="evidence" value="ECO:0007669"/>
    <property type="project" value="InterPro"/>
</dbReference>
<dbReference type="EC" id="2.7.11.1" evidence="7"/>
<gene>
    <name evidence="7" type="primary">spoIIAB</name>
    <name evidence="9" type="ORF">IAD31_07395</name>
</gene>
<name>A0A9D1CHB5_9FIRM</name>
<dbReference type="SUPFAM" id="SSF55874">
    <property type="entry name" value="ATPase domain of HSP90 chaperone/DNA topoisomerase II/histidine kinase"/>
    <property type="match status" value="1"/>
</dbReference>
<accession>A0A9D1CHB5</accession>
<comment type="similarity">
    <text evidence="7">Belongs to the anti-sigma-factor family.</text>
</comment>
<reference evidence="9" key="2">
    <citation type="journal article" date="2021" name="PeerJ">
        <title>Extensive microbial diversity within the chicken gut microbiome revealed by metagenomics and culture.</title>
        <authorList>
            <person name="Gilroy R."/>
            <person name="Ravi A."/>
            <person name="Getino M."/>
            <person name="Pursley I."/>
            <person name="Horton D.L."/>
            <person name="Alikhan N.F."/>
            <person name="Baker D."/>
            <person name="Gharbi K."/>
            <person name="Hall N."/>
            <person name="Watson M."/>
            <person name="Adriaenssens E.M."/>
            <person name="Foster-Nyarko E."/>
            <person name="Jarju S."/>
            <person name="Secka A."/>
            <person name="Antonio M."/>
            <person name="Oren A."/>
            <person name="Chaudhuri R.R."/>
            <person name="La Ragione R."/>
            <person name="Hildebrand F."/>
            <person name="Pallen M.J."/>
        </authorList>
    </citation>
    <scope>NUCLEOTIDE SEQUENCE</scope>
    <source>
        <strain evidence="9">ChiGjej2B2-12916</strain>
    </source>
</reference>
<dbReference type="Proteomes" id="UP000886879">
    <property type="component" value="Unassembled WGS sequence"/>
</dbReference>
<organism evidence="9 10">
    <name type="scientific">Candidatus Enterenecus faecium</name>
    <dbReference type="NCBI Taxonomy" id="2840780"/>
    <lineage>
        <taxon>Bacteria</taxon>
        <taxon>Bacillati</taxon>
        <taxon>Bacillota</taxon>
        <taxon>Clostridia</taxon>
        <taxon>Eubacteriales</taxon>
        <taxon>Candidatus Enterenecus</taxon>
    </lineage>
</organism>
<dbReference type="GO" id="GO:0004674">
    <property type="term" value="F:protein serine/threonine kinase activity"/>
    <property type="evidence" value="ECO:0007669"/>
    <property type="project" value="UniProtKB-KW"/>
</dbReference>
<dbReference type="NCBIfam" id="TIGR01925">
    <property type="entry name" value="spIIAB"/>
    <property type="match status" value="1"/>
</dbReference>
<evidence type="ECO:0000259" key="8">
    <source>
        <dbReference type="SMART" id="SM00387"/>
    </source>
</evidence>
<evidence type="ECO:0000256" key="4">
    <source>
        <dbReference type="ARBA" id="ARBA00022777"/>
    </source>
</evidence>
<keyword evidence="1 7" id="KW-0723">Serine/threonine-protein kinase</keyword>
<dbReference type="Pfam" id="PF13581">
    <property type="entry name" value="HATPase_c_2"/>
    <property type="match status" value="1"/>
</dbReference>
<dbReference type="PANTHER" id="PTHR35526:SF3">
    <property type="entry name" value="ANTI-SIGMA-F FACTOR RSBW"/>
    <property type="match status" value="1"/>
</dbReference>
<dbReference type="SMART" id="SM00387">
    <property type="entry name" value="HATPase_c"/>
    <property type="match status" value="1"/>
</dbReference>
<evidence type="ECO:0000256" key="7">
    <source>
        <dbReference type="HAMAP-Rule" id="MF_00637"/>
    </source>
</evidence>
<dbReference type="PANTHER" id="PTHR35526">
    <property type="entry name" value="ANTI-SIGMA-F FACTOR RSBW-RELATED"/>
    <property type="match status" value="1"/>
</dbReference>
<comment type="catalytic activity">
    <reaction evidence="7">
        <text>L-seryl-[protein] + ATP = O-phospho-L-seryl-[protein] + ADP + H(+)</text>
        <dbReference type="Rhea" id="RHEA:17989"/>
        <dbReference type="Rhea" id="RHEA-COMP:9863"/>
        <dbReference type="Rhea" id="RHEA-COMP:11604"/>
        <dbReference type="ChEBI" id="CHEBI:15378"/>
        <dbReference type="ChEBI" id="CHEBI:29999"/>
        <dbReference type="ChEBI" id="CHEBI:30616"/>
        <dbReference type="ChEBI" id="CHEBI:83421"/>
        <dbReference type="ChEBI" id="CHEBI:456216"/>
        <dbReference type="EC" id="2.7.11.1"/>
    </reaction>
</comment>